<evidence type="ECO:0000313" key="5">
    <source>
        <dbReference type="Proteomes" id="UP000283895"/>
    </source>
</evidence>
<keyword evidence="2" id="KW-0812">Transmembrane</keyword>
<organism evidence="4 5">
    <name type="scientific">Cytospora schulzeri</name>
    <dbReference type="NCBI Taxonomy" id="448051"/>
    <lineage>
        <taxon>Eukaryota</taxon>
        <taxon>Fungi</taxon>
        <taxon>Dikarya</taxon>
        <taxon>Ascomycota</taxon>
        <taxon>Pezizomycotina</taxon>
        <taxon>Sordariomycetes</taxon>
        <taxon>Sordariomycetidae</taxon>
        <taxon>Diaporthales</taxon>
        <taxon>Cytosporaceae</taxon>
        <taxon>Cytospora</taxon>
    </lineage>
</organism>
<feature type="compositionally biased region" description="Basic and acidic residues" evidence="1">
    <location>
        <begin position="123"/>
        <end position="132"/>
    </location>
</feature>
<proteinExistence type="predicted"/>
<dbReference type="Pfam" id="PF10615">
    <property type="entry name" value="DUF2470"/>
    <property type="match status" value="1"/>
</dbReference>
<keyword evidence="5" id="KW-1185">Reference proteome</keyword>
<name>A0A423WTY0_9PEZI</name>
<evidence type="ECO:0000256" key="1">
    <source>
        <dbReference type="SAM" id="MobiDB-lite"/>
    </source>
</evidence>
<comment type="caution">
    <text evidence="4">The sequence shown here is derived from an EMBL/GenBank/DDBJ whole genome shotgun (WGS) entry which is preliminary data.</text>
</comment>
<feature type="compositionally biased region" description="Low complexity" evidence="1">
    <location>
        <begin position="23"/>
        <end position="37"/>
    </location>
</feature>
<reference evidence="4 5" key="1">
    <citation type="submission" date="2015-09" db="EMBL/GenBank/DDBJ databases">
        <title>Host preference determinants of Valsa canker pathogens revealed by comparative genomics.</title>
        <authorList>
            <person name="Yin Z."/>
            <person name="Huang L."/>
        </authorList>
    </citation>
    <scope>NUCLEOTIDE SEQUENCE [LARGE SCALE GENOMIC DNA]</scope>
    <source>
        <strain evidence="4 5">03-1</strain>
    </source>
</reference>
<dbReference type="InterPro" id="IPR037119">
    <property type="entry name" value="Haem_oxidase_HugZ-like_sf"/>
</dbReference>
<feature type="region of interest" description="Disordered" evidence="1">
    <location>
        <begin position="123"/>
        <end position="159"/>
    </location>
</feature>
<feature type="compositionally biased region" description="Low complexity" evidence="1">
    <location>
        <begin position="146"/>
        <end position="159"/>
    </location>
</feature>
<feature type="transmembrane region" description="Helical" evidence="2">
    <location>
        <begin position="177"/>
        <end position="197"/>
    </location>
</feature>
<keyword evidence="2" id="KW-0472">Membrane</keyword>
<feature type="transmembrane region" description="Helical" evidence="2">
    <location>
        <begin position="217"/>
        <end position="237"/>
    </location>
</feature>
<accession>A0A423WTY0</accession>
<protein>
    <recommendedName>
        <fullName evidence="3">DUF2470 domain-containing protein</fullName>
    </recommendedName>
</protein>
<dbReference type="Proteomes" id="UP000283895">
    <property type="component" value="Unassembled WGS sequence"/>
</dbReference>
<dbReference type="InterPro" id="IPR019595">
    <property type="entry name" value="DUF2470"/>
</dbReference>
<dbReference type="AlphaFoldDB" id="A0A423WTY0"/>
<dbReference type="PANTHER" id="PTHR37783">
    <property type="entry name" value="MEMBRANE PROTEIN, PUTATIVE (AFU_ORTHOLOGUE AFUA_1G04315)-RELATED"/>
    <property type="match status" value="1"/>
</dbReference>
<evidence type="ECO:0000259" key="3">
    <source>
        <dbReference type="Pfam" id="PF10615"/>
    </source>
</evidence>
<feature type="compositionally biased region" description="Polar residues" evidence="1">
    <location>
        <begin position="1"/>
        <end position="14"/>
    </location>
</feature>
<gene>
    <name evidence="4" type="ORF">VMCG_04136</name>
</gene>
<keyword evidence="2" id="KW-1133">Transmembrane helix</keyword>
<dbReference type="Gene3D" id="3.20.180.10">
    <property type="entry name" value="PNP-oxidase-like"/>
    <property type="match status" value="1"/>
</dbReference>
<feature type="domain" description="DUF2470" evidence="3">
    <location>
        <begin position="44"/>
        <end position="117"/>
    </location>
</feature>
<feature type="region of interest" description="Disordered" evidence="1">
    <location>
        <begin position="1"/>
        <end position="39"/>
    </location>
</feature>
<feature type="transmembrane region" description="Helical" evidence="2">
    <location>
        <begin position="258"/>
        <end position="274"/>
    </location>
</feature>
<evidence type="ECO:0000313" key="4">
    <source>
        <dbReference type="EMBL" id="ROW06918.1"/>
    </source>
</evidence>
<evidence type="ECO:0000256" key="2">
    <source>
        <dbReference type="SAM" id="Phobius"/>
    </source>
</evidence>
<dbReference type="OrthoDB" id="5553410at2759"/>
<dbReference type="EMBL" id="LKEA01000009">
    <property type="protein sequence ID" value="ROW06918.1"/>
    <property type="molecule type" value="Genomic_DNA"/>
</dbReference>
<dbReference type="PANTHER" id="PTHR37783:SF1">
    <property type="entry name" value="MEMBRANE PROTEIN, PUTATIVE (AFU_ORTHOLOGUE AFUA_1G04315)-RELATED"/>
    <property type="match status" value="1"/>
</dbReference>
<sequence>MVVTRSASRSQRANPTSQPPQTPSATTTPTATTTTTTKTDVNPSARTIAHMNKDHLGDMIAILQHHARLSASEAAGAEMLDLDLTSMTIRSASGVHTIPLTPPMATWDDRRVRLADMSNDARRALESTKEEEPVSAPTSSPPPPSSSGAAASAGAGANSSSTTPAAIPYHWPRGADWISFAGLTFYWVSCVLVYGGFVTPGSGIWRVLELVRFPYGPVGYIWLVRRIFALVLAIHAFESFWLDRSRLAPGGLRRGSKVWFLWVAAGFFEGLPAYRRWDRLVVGKGVKSE</sequence>